<dbReference type="OrthoDB" id="2113341at2759"/>
<dbReference type="EMBL" id="NKQK01000020">
    <property type="protein sequence ID" value="PSS01057.1"/>
    <property type="molecule type" value="Genomic_DNA"/>
</dbReference>
<comment type="similarity">
    <text evidence="18">Belongs to the peroxidase family. Classical plant (class III) peroxidase subfamily.</text>
</comment>
<evidence type="ECO:0000259" key="19">
    <source>
        <dbReference type="PROSITE" id="PS50873"/>
    </source>
</evidence>
<dbReference type="PANTHER" id="PTHR31517">
    <property type="match status" value="1"/>
</dbReference>
<feature type="disulfide bond" evidence="17">
    <location>
        <begin position="105"/>
        <end position="307"/>
    </location>
</feature>
<name>A0A2R6Q2F9_ACTCC</name>
<dbReference type="InterPro" id="IPR010255">
    <property type="entry name" value="Haem_peroxidase_sf"/>
</dbReference>
<feature type="binding site" evidence="15">
    <location>
        <position position="234"/>
    </location>
    <ligand>
        <name>Ca(2+)</name>
        <dbReference type="ChEBI" id="CHEBI:29108"/>
        <label>2</label>
    </ligand>
</feature>
<dbReference type="InParanoid" id="A0A2R6Q2F9"/>
<dbReference type="GO" id="GO:0005576">
    <property type="term" value="C:extracellular region"/>
    <property type="evidence" value="ECO:0007669"/>
    <property type="project" value="UniProtKB-SubCell"/>
</dbReference>
<dbReference type="Gene3D" id="1.10.520.10">
    <property type="match status" value="1"/>
</dbReference>
<evidence type="ECO:0000256" key="14">
    <source>
        <dbReference type="PIRSR" id="PIRSR600823-1"/>
    </source>
</evidence>
<feature type="site" description="Transition state stabilizer" evidence="16">
    <location>
        <position position="50"/>
    </location>
</feature>
<keyword evidence="8 15" id="KW-0479">Metal-binding</keyword>
<feature type="binding site" evidence="15">
    <location>
        <position position="239"/>
    </location>
    <ligand>
        <name>Ca(2+)</name>
        <dbReference type="ChEBI" id="CHEBI:29108"/>
        <label>2</label>
    </ligand>
</feature>
<evidence type="ECO:0000313" key="20">
    <source>
        <dbReference type="EMBL" id="PSS01057.1"/>
    </source>
</evidence>
<reference evidence="21" key="2">
    <citation type="journal article" date="2018" name="BMC Genomics">
        <title>A manually annotated Actinidia chinensis var. chinensis (kiwifruit) genome highlights the challenges associated with draft genomes and gene prediction in plants.</title>
        <authorList>
            <person name="Pilkington S.M."/>
            <person name="Crowhurst R."/>
            <person name="Hilario E."/>
            <person name="Nardozza S."/>
            <person name="Fraser L."/>
            <person name="Peng Y."/>
            <person name="Gunaseelan K."/>
            <person name="Simpson R."/>
            <person name="Tahir J."/>
            <person name="Deroles S.C."/>
            <person name="Templeton K."/>
            <person name="Luo Z."/>
            <person name="Davy M."/>
            <person name="Cheng C."/>
            <person name="McNeilage M."/>
            <person name="Scaglione D."/>
            <person name="Liu Y."/>
            <person name="Zhang Q."/>
            <person name="Datson P."/>
            <person name="De Silva N."/>
            <person name="Gardiner S.E."/>
            <person name="Bassett H."/>
            <person name="Chagne D."/>
            <person name="McCallum J."/>
            <person name="Dzierzon H."/>
            <person name="Deng C."/>
            <person name="Wang Y.Y."/>
            <person name="Barron L."/>
            <person name="Manako K."/>
            <person name="Bowen J."/>
            <person name="Foster T.M."/>
            <person name="Erridge Z.A."/>
            <person name="Tiffin H."/>
            <person name="Waite C.N."/>
            <person name="Davies K.M."/>
            <person name="Grierson E.P."/>
            <person name="Laing W.A."/>
            <person name="Kirk R."/>
            <person name="Chen X."/>
            <person name="Wood M."/>
            <person name="Montefiori M."/>
            <person name="Brummell D.A."/>
            <person name="Schwinn K.E."/>
            <person name="Catanach A."/>
            <person name="Fullerton C."/>
            <person name="Li D."/>
            <person name="Meiyalaghan S."/>
            <person name="Nieuwenhuizen N."/>
            <person name="Read N."/>
            <person name="Prakash R."/>
            <person name="Hunter D."/>
            <person name="Zhang H."/>
            <person name="McKenzie M."/>
            <person name="Knabel M."/>
            <person name="Harris A."/>
            <person name="Allan A.C."/>
            <person name="Gleave A."/>
            <person name="Chen A."/>
            <person name="Janssen B.J."/>
            <person name="Plunkett B."/>
            <person name="Ampomah-Dwamena C."/>
            <person name="Voogd C."/>
            <person name="Leif D."/>
            <person name="Lafferty D."/>
            <person name="Souleyre E.J.F."/>
            <person name="Varkonyi-Gasic E."/>
            <person name="Gambi F."/>
            <person name="Hanley J."/>
            <person name="Yao J.L."/>
            <person name="Cheung J."/>
            <person name="David K.M."/>
            <person name="Warren B."/>
            <person name="Marsh K."/>
            <person name="Snowden K.C."/>
            <person name="Lin-Wang K."/>
            <person name="Brian L."/>
            <person name="Martinez-Sanchez M."/>
            <person name="Wang M."/>
            <person name="Ileperuma N."/>
            <person name="Macnee N."/>
            <person name="Campin R."/>
            <person name="McAtee P."/>
            <person name="Drummond R.S.M."/>
            <person name="Espley R.V."/>
            <person name="Ireland H.S."/>
            <person name="Wu R."/>
            <person name="Atkinson R.G."/>
            <person name="Karunairetnam S."/>
            <person name="Bulley S."/>
            <person name="Chunkath S."/>
            <person name="Hanley Z."/>
            <person name="Storey R."/>
            <person name="Thrimawithana A.H."/>
            <person name="Thomson S."/>
            <person name="David C."/>
            <person name="Testolin R."/>
            <person name="Huang H."/>
            <person name="Hellens R.P."/>
            <person name="Schaffer R.J."/>
        </authorList>
    </citation>
    <scope>NUCLEOTIDE SEQUENCE [LARGE SCALE GENOMIC DNA]</scope>
    <source>
        <strain evidence="21">cv. Red5</strain>
    </source>
</reference>
<feature type="binding site" evidence="15">
    <location>
        <position position="60"/>
    </location>
    <ligand>
        <name>Ca(2+)</name>
        <dbReference type="ChEBI" id="CHEBI:29108"/>
        <label>1</label>
    </ligand>
</feature>
<evidence type="ECO:0000256" key="16">
    <source>
        <dbReference type="PIRSR" id="PIRSR600823-4"/>
    </source>
</evidence>
<dbReference type="EC" id="1.11.1.7" evidence="4 18"/>
<feature type="binding site" evidence="15">
    <location>
        <position position="62"/>
    </location>
    <ligand>
        <name>Ca(2+)</name>
        <dbReference type="ChEBI" id="CHEBI:29108"/>
        <label>1</label>
    </ligand>
</feature>
<gene>
    <name evidence="20" type="ORF">CEY00_Acc22415</name>
</gene>
<keyword evidence="12 17" id="KW-1015">Disulfide bond</keyword>
<evidence type="ECO:0000256" key="6">
    <source>
        <dbReference type="ARBA" id="ARBA00022559"/>
    </source>
</evidence>
<keyword evidence="10 18" id="KW-0560">Oxidoreductase</keyword>
<evidence type="ECO:0000256" key="7">
    <source>
        <dbReference type="ARBA" id="ARBA00022617"/>
    </source>
</evidence>
<dbReference type="SUPFAM" id="SSF48113">
    <property type="entry name" value="Heme-dependent peroxidases"/>
    <property type="match status" value="1"/>
</dbReference>
<dbReference type="FunCoup" id="A0A2R6Q2F9">
    <property type="interactions" value="108"/>
</dbReference>
<feature type="disulfide bond" evidence="17">
    <location>
        <begin position="23"/>
        <end position="99"/>
    </location>
</feature>
<evidence type="ECO:0000256" key="13">
    <source>
        <dbReference type="ARBA" id="ARBA00023324"/>
    </source>
</evidence>
<dbReference type="InterPro" id="IPR033905">
    <property type="entry name" value="Secretory_peroxidase"/>
</dbReference>
<comment type="cofactor">
    <cofactor evidence="15 18">
        <name>Ca(2+)</name>
        <dbReference type="ChEBI" id="CHEBI:29108"/>
    </cofactor>
    <text evidence="15 18">Binds 2 calcium ions per subunit.</text>
</comment>
<dbReference type="PRINTS" id="PR00458">
    <property type="entry name" value="PEROXIDASE"/>
</dbReference>
<organism evidence="20 21">
    <name type="scientific">Actinidia chinensis var. chinensis</name>
    <name type="common">Chinese soft-hair kiwi</name>
    <dbReference type="NCBI Taxonomy" id="1590841"/>
    <lineage>
        <taxon>Eukaryota</taxon>
        <taxon>Viridiplantae</taxon>
        <taxon>Streptophyta</taxon>
        <taxon>Embryophyta</taxon>
        <taxon>Tracheophyta</taxon>
        <taxon>Spermatophyta</taxon>
        <taxon>Magnoliopsida</taxon>
        <taxon>eudicotyledons</taxon>
        <taxon>Gunneridae</taxon>
        <taxon>Pentapetalae</taxon>
        <taxon>asterids</taxon>
        <taxon>Ericales</taxon>
        <taxon>Actinidiaceae</taxon>
        <taxon>Actinidia</taxon>
    </lineage>
</organism>
<feature type="binding site" evidence="15">
    <location>
        <position position="231"/>
    </location>
    <ligand>
        <name>Ca(2+)</name>
        <dbReference type="ChEBI" id="CHEBI:29108"/>
        <label>2</label>
    </ligand>
</feature>
<dbReference type="Gene3D" id="1.10.420.10">
    <property type="entry name" value="Peroxidase, domain 2"/>
    <property type="match status" value="1"/>
</dbReference>
<comment type="cofactor">
    <cofactor evidence="15 18">
        <name>heme b</name>
        <dbReference type="ChEBI" id="CHEBI:60344"/>
    </cofactor>
    <text evidence="15 18">Binds 1 heme b (iron(II)-protoporphyrin IX) group per subunit.</text>
</comment>
<comment type="caution">
    <text evidence="20">The sequence shown here is derived from an EMBL/GenBank/DDBJ whole genome shotgun (WGS) entry which is preliminary data.</text>
</comment>
<dbReference type="FunFam" id="1.10.520.10:FF:000008">
    <property type="entry name" value="Peroxidase"/>
    <property type="match status" value="1"/>
</dbReference>
<proteinExistence type="inferred from homology"/>
<evidence type="ECO:0000256" key="5">
    <source>
        <dbReference type="ARBA" id="ARBA00022525"/>
    </source>
</evidence>
<dbReference type="GO" id="GO:0046872">
    <property type="term" value="F:metal ion binding"/>
    <property type="evidence" value="ECO:0007669"/>
    <property type="project" value="UniProtKB-UniRule"/>
</dbReference>
<feature type="domain" description="Plant heme peroxidase family profile" evidence="19">
    <location>
        <begin position="13"/>
        <end position="311"/>
    </location>
</feature>
<evidence type="ECO:0000256" key="15">
    <source>
        <dbReference type="PIRSR" id="PIRSR600823-3"/>
    </source>
</evidence>
<evidence type="ECO:0000256" key="10">
    <source>
        <dbReference type="ARBA" id="ARBA00023002"/>
    </source>
</evidence>
<feature type="disulfide bond" evidence="17">
    <location>
        <begin position="184"/>
        <end position="218"/>
    </location>
</feature>
<evidence type="ECO:0000256" key="8">
    <source>
        <dbReference type="ARBA" id="ARBA00022723"/>
    </source>
</evidence>
<protein>
    <recommendedName>
        <fullName evidence="4 18">Peroxidase</fullName>
        <ecNumber evidence="4 18">1.11.1.7</ecNumber>
    </recommendedName>
</protein>
<feature type="disulfide bond" evidence="17">
    <location>
        <begin position="56"/>
        <end position="61"/>
    </location>
</feature>
<dbReference type="AlphaFoldDB" id="A0A2R6Q2F9"/>
<evidence type="ECO:0000256" key="17">
    <source>
        <dbReference type="PIRSR" id="PIRSR600823-5"/>
    </source>
</evidence>
<feature type="binding site" evidence="15">
    <location>
        <position position="58"/>
    </location>
    <ligand>
        <name>Ca(2+)</name>
        <dbReference type="ChEBI" id="CHEBI:29108"/>
        <label>1</label>
    </ligand>
</feature>
<evidence type="ECO:0000256" key="4">
    <source>
        <dbReference type="ARBA" id="ARBA00012313"/>
    </source>
</evidence>
<dbReference type="PROSITE" id="PS50873">
    <property type="entry name" value="PEROXIDASE_4"/>
    <property type="match status" value="1"/>
</dbReference>
<dbReference type="Proteomes" id="UP000241394">
    <property type="component" value="Chromosome LG20"/>
</dbReference>
<accession>A0A2R6Q2F9</accession>
<evidence type="ECO:0000256" key="9">
    <source>
        <dbReference type="ARBA" id="ARBA00022837"/>
    </source>
</evidence>
<dbReference type="Gramene" id="PSS01057">
    <property type="protein sequence ID" value="PSS01057"/>
    <property type="gene ID" value="CEY00_Acc22415"/>
</dbReference>
<dbReference type="GO" id="GO:0006979">
    <property type="term" value="P:response to oxidative stress"/>
    <property type="evidence" value="ECO:0007669"/>
    <property type="project" value="UniProtKB-UniRule"/>
</dbReference>
<dbReference type="OMA" id="KFCPGTV"/>
<reference evidence="20 21" key="1">
    <citation type="submission" date="2017-07" db="EMBL/GenBank/DDBJ databases">
        <title>An improved, manually edited Actinidia chinensis var. chinensis (kiwifruit) genome highlights the challenges associated with draft genomes and gene prediction in plants.</title>
        <authorList>
            <person name="Pilkington S."/>
            <person name="Crowhurst R."/>
            <person name="Hilario E."/>
            <person name="Nardozza S."/>
            <person name="Fraser L."/>
            <person name="Peng Y."/>
            <person name="Gunaseelan K."/>
            <person name="Simpson R."/>
            <person name="Tahir J."/>
            <person name="Deroles S."/>
            <person name="Templeton K."/>
            <person name="Luo Z."/>
            <person name="Davy M."/>
            <person name="Cheng C."/>
            <person name="Mcneilage M."/>
            <person name="Scaglione D."/>
            <person name="Liu Y."/>
            <person name="Zhang Q."/>
            <person name="Datson P."/>
            <person name="De Silva N."/>
            <person name="Gardiner S."/>
            <person name="Bassett H."/>
            <person name="Chagne D."/>
            <person name="Mccallum J."/>
            <person name="Dzierzon H."/>
            <person name="Deng C."/>
            <person name="Wang Y.-Y."/>
            <person name="Barron N."/>
            <person name="Manako K."/>
            <person name="Bowen J."/>
            <person name="Foster T."/>
            <person name="Erridge Z."/>
            <person name="Tiffin H."/>
            <person name="Waite C."/>
            <person name="Davies K."/>
            <person name="Grierson E."/>
            <person name="Laing W."/>
            <person name="Kirk R."/>
            <person name="Chen X."/>
            <person name="Wood M."/>
            <person name="Montefiori M."/>
            <person name="Brummell D."/>
            <person name="Schwinn K."/>
            <person name="Catanach A."/>
            <person name="Fullerton C."/>
            <person name="Li D."/>
            <person name="Meiyalaghan S."/>
            <person name="Nieuwenhuizen N."/>
            <person name="Read N."/>
            <person name="Prakash R."/>
            <person name="Hunter D."/>
            <person name="Zhang H."/>
            <person name="Mckenzie M."/>
            <person name="Knabel M."/>
            <person name="Harris A."/>
            <person name="Allan A."/>
            <person name="Chen A."/>
            <person name="Janssen B."/>
            <person name="Plunkett B."/>
            <person name="Dwamena C."/>
            <person name="Voogd C."/>
            <person name="Leif D."/>
            <person name="Lafferty D."/>
            <person name="Souleyre E."/>
            <person name="Varkonyi-Gasic E."/>
            <person name="Gambi F."/>
            <person name="Hanley J."/>
            <person name="Yao J.-L."/>
            <person name="Cheung J."/>
            <person name="David K."/>
            <person name="Warren B."/>
            <person name="Marsh K."/>
            <person name="Snowden K."/>
            <person name="Lin-Wang K."/>
            <person name="Brian L."/>
            <person name="Martinez-Sanchez M."/>
            <person name="Wang M."/>
            <person name="Ileperuma N."/>
            <person name="Macnee N."/>
            <person name="Campin R."/>
            <person name="Mcatee P."/>
            <person name="Drummond R."/>
            <person name="Espley R."/>
            <person name="Ireland H."/>
            <person name="Wu R."/>
            <person name="Atkinson R."/>
            <person name="Karunairetnam S."/>
            <person name="Bulley S."/>
            <person name="Chunkath S."/>
            <person name="Hanley Z."/>
            <person name="Storey R."/>
            <person name="Thrimawithana A."/>
            <person name="Thomson S."/>
            <person name="David C."/>
            <person name="Testolin R."/>
        </authorList>
    </citation>
    <scope>NUCLEOTIDE SEQUENCE [LARGE SCALE GENOMIC DNA]</scope>
    <source>
        <strain evidence="21">cv. Red5</strain>
        <tissue evidence="20">Young leaf</tissue>
    </source>
</reference>
<feature type="binding site" evidence="15">
    <location>
        <position position="73"/>
    </location>
    <ligand>
        <name>Ca(2+)</name>
        <dbReference type="ChEBI" id="CHEBI:29108"/>
        <label>1</label>
    </ligand>
</feature>
<comment type="subcellular location">
    <subcellularLocation>
        <location evidence="18">Secreted</location>
    </subcellularLocation>
</comment>
<dbReference type="CDD" id="cd00693">
    <property type="entry name" value="secretory_peroxidase"/>
    <property type="match status" value="1"/>
</dbReference>
<keyword evidence="5 18" id="KW-0964">Secreted</keyword>
<feature type="binding site" description="axial binding residue" evidence="15">
    <location>
        <position position="177"/>
    </location>
    <ligand>
        <name>heme b</name>
        <dbReference type="ChEBI" id="CHEBI:60344"/>
    </ligand>
    <ligandPart>
        <name>Fe</name>
        <dbReference type="ChEBI" id="CHEBI:18248"/>
    </ligandPart>
</feature>
<dbReference type="InterPro" id="IPR000823">
    <property type="entry name" value="Peroxidase_pln"/>
</dbReference>
<evidence type="ECO:0000256" key="12">
    <source>
        <dbReference type="ARBA" id="ARBA00023157"/>
    </source>
</evidence>
<evidence type="ECO:0000256" key="18">
    <source>
        <dbReference type="RuleBase" id="RU362060"/>
    </source>
</evidence>
<dbReference type="PANTHER" id="PTHR31517:SF17">
    <property type="entry name" value="PEROXIDASE 6"/>
    <property type="match status" value="1"/>
</dbReference>
<keyword evidence="6 18" id="KW-0575">Peroxidase</keyword>
<dbReference type="Pfam" id="PF00141">
    <property type="entry name" value="peroxidase"/>
    <property type="match status" value="1"/>
</dbReference>
<dbReference type="PRINTS" id="PR00461">
    <property type="entry name" value="PLPEROXIDASE"/>
</dbReference>
<keyword evidence="9 15" id="KW-0106">Calcium</keyword>
<dbReference type="GO" id="GO:0020037">
    <property type="term" value="F:heme binding"/>
    <property type="evidence" value="ECO:0007669"/>
    <property type="project" value="UniProtKB-UniRule"/>
</dbReference>
<dbReference type="InterPro" id="IPR002016">
    <property type="entry name" value="Haem_peroxidase"/>
</dbReference>
<evidence type="ECO:0000256" key="11">
    <source>
        <dbReference type="ARBA" id="ARBA00023004"/>
    </source>
</evidence>
<dbReference type="STRING" id="1590841.A0A2R6Q2F9"/>
<dbReference type="GO" id="GO:0140825">
    <property type="term" value="F:lactoperoxidase activity"/>
    <property type="evidence" value="ECO:0007669"/>
    <property type="project" value="UniProtKB-EC"/>
</dbReference>
<keyword evidence="7 18" id="KW-0349">Heme</keyword>
<evidence type="ECO:0000256" key="2">
    <source>
        <dbReference type="ARBA" id="ARBA00002322"/>
    </source>
</evidence>
<feature type="active site" description="Proton acceptor" evidence="14">
    <location>
        <position position="54"/>
    </location>
</feature>
<comment type="catalytic activity">
    <reaction evidence="1 18">
        <text>2 a phenolic donor + H2O2 = 2 a phenolic radical donor + 2 H2O</text>
        <dbReference type="Rhea" id="RHEA:56136"/>
        <dbReference type="ChEBI" id="CHEBI:15377"/>
        <dbReference type="ChEBI" id="CHEBI:16240"/>
        <dbReference type="ChEBI" id="CHEBI:139520"/>
        <dbReference type="ChEBI" id="CHEBI:139521"/>
        <dbReference type="EC" id="1.11.1.7"/>
    </reaction>
</comment>
<keyword evidence="21" id="KW-1185">Reference proteome</keyword>
<evidence type="ECO:0000256" key="1">
    <source>
        <dbReference type="ARBA" id="ARBA00000189"/>
    </source>
</evidence>
<feature type="binding site" evidence="15">
    <location>
        <position position="55"/>
    </location>
    <ligand>
        <name>Ca(2+)</name>
        <dbReference type="ChEBI" id="CHEBI:29108"/>
        <label>1</label>
    </ligand>
</feature>
<dbReference type="GO" id="GO:0042744">
    <property type="term" value="P:hydrogen peroxide catabolic process"/>
    <property type="evidence" value="ECO:0007669"/>
    <property type="project" value="UniProtKB-KW"/>
</dbReference>
<comment type="function">
    <text evidence="2">Removal of H(2)O(2), oxidation of toxic reductants, biosynthesis and degradation of lignin, suberization, auxin catabolism, response to environmental stresses such as wounding, pathogen attack and oxidative stress. These functions might be dependent on each isozyme/isoform in each plant tissue.</text>
</comment>
<feature type="binding site" evidence="15">
    <location>
        <position position="178"/>
    </location>
    <ligand>
        <name>Ca(2+)</name>
        <dbReference type="ChEBI" id="CHEBI:29108"/>
        <label>2</label>
    </ligand>
</feature>
<evidence type="ECO:0000256" key="3">
    <source>
        <dbReference type="ARBA" id="ARBA00006873"/>
    </source>
</evidence>
<sequence>MLSSSSSSSSSSELSFDFYAASCPSVEFMVKNTVRAATSADPSVPGKLLRLLFHDCFVEGCDASVLIEGGGTERSDPANASLGAFSVIDSAKRVLEIFCPGVVSCADVLALAARDAVELTGGPRIPIPMGRRDGRVSAASNVRTNIIDTNFSLDQMVKIFSSKGLSLDDLVILSGAHTIGSAHCGAFSDRFKEDSQGNLTLIDSSLDKDYAFQLTKQCPAGASPSITVKNDPQTPLVFDNNYFKVLLAHKGLFHSDSVLVSNGRSMNRVVEFANDQARFFEGWGQSFLRLSSVGVKTGGEGEVRQTCSATN</sequence>
<dbReference type="PROSITE" id="PS00435">
    <property type="entry name" value="PEROXIDASE_1"/>
    <property type="match status" value="1"/>
</dbReference>
<dbReference type="FunFam" id="1.10.420.10:FF:000001">
    <property type="entry name" value="Peroxidase"/>
    <property type="match status" value="1"/>
</dbReference>
<evidence type="ECO:0000313" key="21">
    <source>
        <dbReference type="Proteomes" id="UP000241394"/>
    </source>
</evidence>
<keyword evidence="11 15" id="KW-0408">Iron</keyword>
<feature type="binding site" evidence="15">
    <location>
        <position position="64"/>
    </location>
    <ligand>
        <name>Ca(2+)</name>
        <dbReference type="ChEBI" id="CHEBI:29108"/>
        <label>1</label>
    </ligand>
</feature>
<comment type="similarity">
    <text evidence="3">Belongs to the peroxidase family. Ascorbate peroxidase subfamily.</text>
</comment>
<keyword evidence="13 18" id="KW-0376">Hydrogen peroxide</keyword>
<dbReference type="InterPro" id="IPR019793">
    <property type="entry name" value="Peroxidases_heam-ligand_BS"/>
</dbReference>